<organism evidence="1 2">
    <name type="scientific">Passalora fulva</name>
    <name type="common">Tomato leaf mold</name>
    <name type="synonym">Cladosporium fulvum</name>
    <dbReference type="NCBI Taxonomy" id="5499"/>
    <lineage>
        <taxon>Eukaryota</taxon>
        <taxon>Fungi</taxon>
        <taxon>Dikarya</taxon>
        <taxon>Ascomycota</taxon>
        <taxon>Pezizomycotina</taxon>
        <taxon>Dothideomycetes</taxon>
        <taxon>Dothideomycetidae</taxon>
        <taxon>Mycosphaerellales</taxon>
        <taxon>Mycosphaerellaceae</taxon>
        <taxon>Fulvia</taxon>
    </lineage>
</organism>
<accession>A0A9Q8PJS9</accession>
<dbReference type="EMBL" id="CP090173">
    <property type="protein sequence ID" value="UJO23722.1"/>
    <property type="molecule type" value="Genomic_DNA"/>
</dbReference>
<reference evidence="1" key="1">
    <citation type="submission" date="2021-12" db="EMBL/GenBank/DDBJ databases">
        <authorList>
            <person name="Zaccaron A."/>
            <person name="Stergiopoulos I."/>
        </authorList>
    </citation>
    <scope>NUCLEOTIDE SEQUENCE</scope>
    <source>
        <strain evidence="1">Race5_Kim</strain>
    </source>
</reference>
<dbReference type="RefSeq" id="XP_047768088.1">
    <property type="nucleotide sequence ID" value="XM_047912089.1"/>
</dbReference>
<keyword evidence="2" id="KW-1185">Reference proteome</keyword>
<proteinExistence type="predicted"/>
<gene>
    <name evidence="1" type="ORF">CLAFUR5_12941</name>
</gene>
<dbReference type="Proteomes" id="UP000756132">
    <property type="component" value="Chromosome 11"/>
</dbReference>
<dbReference type="GeneID" id="71992819"/>
<dbReference type="KEGG" id="ffu:CLAFUR5_12941"/>
<evidence type="ECO:0000313" key="1">
    <source>
        <dbReference type="EMBL" id="UJO23722.1"/>
    </source>
</evidence>
<protein>
    <submittedName>
        <fullName evidence="1">Uncharacterized protein</fullName>
    </submittedName>
</protein>
<dbReference type="AlphaFoldDB" id="A0A9Q8PJS9"/>
<sequence>MATSFLGIPPELRNMIYEYAIDWPTHQSWIDLRVAATPPSPLLLLHNRQIYLEAHKLLRRARYAYWSTNHFYLDIAAFENCDLALLRSKRLEHIRRLDLVFQEDPFPTVPRLHIYRRRLLNIRGI</sequence>
<evidence type="ECO:0000313" key="2">
    <source>
        <dbReference type="Proteomes" id="UP000756132"/>
    </source>
</evidence>
<name>A0A9Q8PJS9_PASFU</name>
<dbReference type="OrthoDB" id="3510794at2759"/>
<reference evidence="1" key="2">
    <citation type="journal article" date="2022" name="Microb. Genom.">
        <title>A chromosome-scale genome assembly of the tomato pathogen Cladosporium fulvum reveals a compartmentalized genome architecture and the presence of a dispensable chromosome.</title>
        <authorList>
            <person name="Zaccaron A.Z."/>
            <person name="Chen L.H."/>
            <person name="Samaras A."/>
            <person name="Stergiopoulos I."/>
        </authorList>
    </citation>
    <scope>NUCLEOTIDE SEQUENCE</scope>
    <source>
        <strain evidence="1">Race5_Kim</strain>
    </source>
</reference>